<dbReference type="AlphaFoldDB" id="D6TBZ2"/>
<keyword evidence="1" id="KW-0812">Transmembrane</keyword>
<dbReference type="InterPro" id="IPR020830">
    <property type="entry name" value="GlycerAld_3-P_DH_AS"/>
</dbReference>
<dbReference type="GO" id="GO:0016620">
    <property type="term" value="F:oxidoreductase activity, acting on the aldehyde or oxo group of donors, NAD or NADP as acceptor"/>
    <property type="evidence" value="ECO:0007669"/>
    <property type="project" value="InterPro"/>
</dbReference>
<dbReference type="InParanoid" id="D6TBZ2"/>
<keyword evidence="1" id="KW-1133">Transmembrane helix</keyword>
<comment type="caution">
    <text evidence="2">The sequence shown here is derived from an EMBL/GenBank/DDBJ whole genome shotgun (WGS) entry which is preliminary data.</text>
</comment>
<reference evidence="2 3" key="1">
    <citation type="journal article" date="2011" name="Stand. Genomic Sci.">
        <title>Non-contiguous finished genome sequence and contextual data of the filamentous soil bacterium Ktedonobacter racemifer type strain (SOSP1-21).</title>
        <authorList>
            <person name="Chang Y.J."/>
            <person name="Land M."/>
            <person name="Hauser L."/>
            <person name="Chertkov O."/>
            <person name="Del Rio T.G."/>
            <person name="Nolan M."/>
            <person name="Copeland A."/>
            <person name="Tice H."/>
            <person name="Cheng J.F."/>
            <person name="Lucas S."/>
            <person name="Han C."/>
            <person name="Goodwin L."/>
            <person name="Pitluck S."/>
            <person name="Ivanova N."/>
            <person name="Ovchinikova G."/>
            <person name="Pati A."/>
            <person name="Chen A."/>
            <person name="Palaniappan K."/>
            <person name="Mavromatis K."/>
            <person name="Liolios K."/>
            <person name="Brettin T."/>
            <person name="Fiebig A."/>
            <person name="Rohde M."/>
            <person name="Abt B."/>
            <person name="Goker M."/>
            <person name="Detter J.C."/>
            <person name="Woyke T."/>
            <person name="Bristow J."/>
            <person name="Eisen J.A."/>
            <person name="Markowitz V."/>
            <person name="Hugenholtz P."/>
            <person name="Kyrpides N.C."/>
            <person name="Klenk H.P."/>
            <person name="Lapidus A."/>
        </authorList>
    </citation>
    <scope>NUCLEOTIDE SEQUENCE [LARGE SCALE GENOMIC DNA]</scope>
    <source>
        <strain evidence="3">DSM 44963</strain>
    </source>
</reference>
<sequence length="49" mass="5260">MDNVPDKKQKKSGKGFQRGVLLIVLALVSCTTCSILLYLLPALFGLPLG</sequence>
<feature type="transmembrane region" description="Helical" evidence="1">
    <location>
        <begin position="20"/>
        <end position="44"/>
    </location>
</feature>
<accession>D6TBZ2</accession>
<dbReference type="Proteomes" id="UP000004508">
    <property type="component" value="Unassembled WGS sequence"/>
</dbReference>
<evidence type="ECO:0000313" key="2">
    <source>
        <dbReference type="EMBL" id="EFH88028.1"/>
    </source>
</evidence>
<gene>
    <name evidence="2" type="ORF">Krac_9400</name>
</gene>
<dbReference type="EMBL" id="ADVG01000001">
    <property type="protein sequence ID" value="EFH88028.1"/>
    <property type="molecule type" value="Genomic_DNA"/>
</dbReference>
<dbReference type="PROSITE" id="PS51257">
    <property type="entry name" value="PROKAR_LIPOPROTEIN"/>
    <property type="match status" value="1"/>
</dbReference>
<evidence type="ECO:0000313" key="3">
    <source>
        <dbReference type="Proteomes" id="UP000004508"/>
    </source>
</evidence>
<name>D6TBZ2_KTERA</name>
<keyword evidence="1" id="KW-0472">Membrane</keyword>
<evidence type="ECO:0000256" key="1">
    <source>
        <dbReference type="SAM" id="Phobius"/>
    </source>
</evidence>
<protein>
    <submittedName>
        <fullName evidence="2">Uncharacterized protein</fullName>
    </submittedName>
</protein>
<dbReference type="PROSITE" id="PS00071">
    <property type="entry name" value="GAPDH"/>
    <property type="match status" value="1"/>
</dbReference>
<proteinExistence type="predicted"/>
<keyword evidence="3" id="KW-1185">Reference proteome</keyword>
<organism evidence="2 3">
    <name type="scientific">Ktedonobacter racemifer DSM 44963</name>
    <dbReference type="NCBI Taxonomy" id="485913"/>
    <lineage>
        <taxon>Bacteria</taxon>
        <taxon>Bacillati</taxon>
        <taxon>Chloroflexota</taxon>
        <taxon>Ktedonobacteria</taxon>
        <taxon>Ktedonobacterales</taxon>
        <taxon>Ktedonobacteraceae</taxon>
        <taxon>Ktedonobacter</taxon>
    </lineage>
</organism>